<dbReference type="FunFam" id="1.10.1900.20:FF:000001">
    <property type="entry name" value="50S ribosomal protein L20"/>
    <property type="match status" value="1"/>
</dbReference>
<dbReference type="GO" id="GO:0006412">
    <property type="term" value="P:translation"/>
    <property type="evidence" value="ECO:0007669"/>
    <property type="project" value="InterPro"/>
</dbReference>
<dbReference type="PRINTS" id="PR00062">
    <property type="entry name" value="RIBOSOMALL20"/>
</dbReference>
<keyword evidence="2 5" id="KW-0689">Ribosomal protein</keyword>
<dbReference type="Gene3D" id="1.10.1900.20">
    <property type="entry name" value="Ribosomal protein L20"/>
    <property type="match status" value="1"/>
</dbReference>
<dbReference type="GO" id="GO:0000027">
    <property type="term" value="P:ribosomal large subunit assembly"/>
    <property type="evidence" value="ECO:0007669"/>
    <property type="project" value="UniProtKB-UniRule"/>
</dbReference>
<evidence type="ECO:0000313" key="7">
    <source>
        <dbReference type="EMBL" id="KKQ27028.1"/>
    </source>
</evidence>
<dbReference type="GO" id="GO:1990904">
    <property type="term" value="C:ribonucleoprotein complex"/>
    <property type="evidence" value="ECO:0007669"/>
    <property type="project" value="UniProtKB-KW"/>
</dbReference>
<evidence type="ECO:0000256" key="5">
    <source>
        <dbReference type="HAMAP-Rule" id="MF_00382"/>
    </source>
</evidence>
<evidence type="ECO:0000256" key="4">
    <source>
        <dbReference type="ARBA" id="ARBA00035172"/>
    </source>
</evidence>
<evidence type="ECO:0000256" key="1">
    <source>
        <dbReference type="ARBA" id="ARBA00007698"/>
    </source>
</evidence>
<protein>
    <recommendedName>
        <fullName evidence="4 5">Large ribosomal subunit protein bL20</fullName>
    </recommendedName>
</protein>
<comment type="similarity">
    <text evidence="1 5 6">Belongs to the bacterial ribosomal protein bL20 family.</text>
</comment>
<evidence type="ECO:0000313" key="8">
    <source>
        <dbReference type="Proteomes" id="UP000034849"/>
    </source>
</evidence>
<dbReference type="InterPro" id="IPR035566">
    <property type="entry name" value="Ribosomal_protein_bL20_C"/>
</dbReference>
<dbReference type="STRING" id="1619046.US42_C0016G0013"/>
<proteinExistence type="inferred from homology"/>
<keyword evidence="3 5" id="KW-0687">Ribonucleoprotein</keyword>
<dbReference type="GO" id="GO:0005840">
    <property type="term" value="C:ribosome"/>
    <property type="evidence" value="ECO:0007669"/>
    <property type="project" value="UniProtKB-KW"/>
</dbReference>
<keyword evidence="5 6" id="KW-0694">RNA-binding</keyword>
<organism evidence="7 8">
    <name type="scientific">Candidatus Magasanikbacteria bacterium GW2011_GWC2_37_14</name>
    <dbReference type="NCBI Taxonomy" id="1619046"/>
    <lineage>
        <taxon>Bacteria</taxon>
        <taxon>Candidatus Magasanikiibacteriota</taxon>
    </lineage>
</organism>
<accession>A0A0G0G7D1</accession>
<dbReference type="GO" id="GO:0019843">
    <property type="term" value="F:rRNA binding"/>
    <property type="evidence" value="ECO:0007669"/>
    <property type="project" value="UniProtKB-UniRule"/>
</dbReference>
<dbReference type="PANTHER" id="PTHR10986">
    <property type="entry name" value="39S RIBOSOMAL PROTEIN L20"/>
    <property type="match status" value="1"/>
</dbReference>
<dbReference type="Pfam" id="PF00453">
    <property type="entry name" value="Ribosomal_L20"/>
    <property type="match status" value="1"/>
</dbReference>
<dbReference type="GO" id="GO:0003735">
    <property type="term" value="F:structural constituent of ribosome"/>
    <property type="evidence" value="ECO:0007669"/>
    <property type="project" value="InterPro"/>
</dbReference>
<dbReference type="InterPro" id="IPR005813">
    <property type="entry name" value="Ribosomal_bL20"/>
</dbReference>
<dbReference type="AlphaFoldDB" id="A0A0G0G7D1"/>
<dbReference type="Gene3D" id="6.10.160.10">
    <property type="match status" value="1"/>
</dbReference>
<comment type="function">
    <text evidence="5 6">Binds directly to 23S ribosomal RNA and is necessary for the in vitro assembly process of the 50S ribosomal subunit. It is not involved in the protein synthesizing functions of that subunit.</text>
</comment>
<dbReference type="Proteomes" id="UP000034849">
    <property type="component" value="Unassembled WGS sequence"/>
</dbReference>
<dbReference type="HAMAP" id="MF_00382">
    <property type="entry name" value="Ribosomal_bL20"/>
    <property type="match status" value="1"/>
</dbReference>
<reference evidence="7 8" key="1">
    <citation type="journal article" date="2015" name="Nature">
        <title>rRNA introns, odd ribosomes, and small enigmatic genomes across a large radiation of phyla.</title>
        <authorList>
            <person name="Brown C.T."/>
            <person name="Hug L.A."/>
            <person name="Thomas B.C."/>
            <person name="Sharon I."/>
            <person name="Castelle C.J."/>
            <person name="Singh A."/>
            <person name="Wilkins M.J."/>
            <person name="Williams K.H."/>
            <person name="Banfield J.F."/>
        </authorList>
    </citation>
    <scope>NUCLEOTIDE SEQUENCE [LARGE SCALE GENOMIC DNA]</scope>
</reference>
<evidence type="ECO:0000256" key="3">
    <source>
        <dbReference type="ARBA" id="ARBA00023274"/>
    </source>
</evidence>
<dbReference type="NCBIfam" id="TIGR01032">
    <property type="entry name" value="rplT_bact"/>
    <property type="match status" value="1"/>
</dbReference>
<name>A0A0G0G7D1_9BACT</name>
<dbReference type="EMBL" id="LBSX01000016">
    <property type="protein sequence ID" value="KKQ27028.1"/>
    <property type="molecule type" value="Genomic_DNA"/>
</dbReference>
<dbReference type="PATRIC" id="fig|1619046.3.peg.925"/>
<dbReference type="CDD" id="cd07026">
    <property type="entry name" value="Ribosomal_L20"/>
    <property type="match status" value="1"/>
</dbReference>
<evidence type="ECO:0000256" key="6">
    <source>
        <dbReference type="RuleBase" id="RU000560"/>
    </source>
</evidence>
<gene>
    <name evidence="5" type="primary">rplT</name>
    <name evidence="7" type="ORF">US42_C0016G0013</name>
</gene>
<comment type="caution">
    <text evidence="7">The sequence shown here is derived from an EMBL/GenBank/DDBJ whole genome shotgun (WGS) entry which is preliminary data.</text>
</comment>
<evidence type="ECO:0000256" key="2">
    <source>
        <dbReference type="ARBA" id="ARBA00022980"/>
    </source>
</evidence>
<dbReference type="SUPFAM" id="SSF74731">
    <property type="entry name" value="Ribosomal protein L20"/>
    <property type="match status" value="1"/>
</dbReference>
<sequence length="115" mass="13185">MPRVKRGLHHSKRRRNILQKAKGFEGKRRTHLKLAKTAITKAGAYAYADRRKKKRTMRANWNVNVNAAARLNNTTYSKLIGALKKKNIELDRKVLSQMAANLPNVFAEIVKFANE</sequence>
<keyword evidence="5 6" id="KW-0699">rRNA-binding</keyword>